<organism evidence="1 2">
    <name type="scientific">Streblomastix strix</name>
    <dbReference type="NCBI Taxonomy" id="222440"/>
    <lineage>
        <taxon>Eukaryota</taxon>
        <taxon>Metamonada</taxon>
        <taxon>Preaxostyla</taxon>
        <taxon>Oxymonadida</taxon>
        <taxon>Streblomastigidae</taxon>
        <taxon>Streblomastix</taxon>
    </lineage>
</organism>
<accession>A0A5J4WGM5</accession>
<comment type="caution">
    <text evidence="1">The sequence shown here is derived from an EMBL/GenBank/DDBJ whole genome shotgun (WGS) entry which is preliminary data.</text>
</comment>
<dbReference type="EMBL" id="SNRW01002008">
    <property type="protein sequence ID" value="KAA6394204.1"/>
    <property type="molecule type" value="Genomic_DNA"/>
</dbReference>
<dbReference type="AlphaFoldDB" id="A0A5J4WGM5"/>
<evidence type="ECO:0000313" key="1">
    <source>
        <dbReference type="EMBL" id="KAA6394204.1"/>
    </source>
</evidence>
<sequence length="266" mass="30776">MSKVYLKISIDEIDKGYSLLLKKADQIRFVENYLKVNAWRIRGELMGSKVGLIEDRYNKFEITPELSNFFVKELKLSQMNLLLVYNERIGVKRLFEPTGNGWKIDYFYKFVNKEAVGVKIVAYSEEQDELDVALSTEVLDEDDASLLVEMQEALNKALSTANWAEEGSAAAIDSFKSVDVKYQVEQWSGGEARDFTIQLKMDEQNRCADAYHQRKRMETVGKIEKLVSRRTRYIEDEEMLEFGEFDIDGCVDLLDYDANEKLVGIY</sequence>
<evidence type="ECO:0000313" key="2">
    <source>
        <dbReference type="Proteomes" id="UP000324800"/>
    </source>
</evidence>
<reference evidence="1 2" key="1">
    <citation type="submission" date="2019-03" db="EMBL/GenBank/DDBJ databases">
        <title>Single cell metagenomics reveals metabolic interactions within the superorganism composed of flagellate Streblomastix strix and complex community of Bacteroidetes bacteria on its surface.</title>
        <authorList>
            <person name="Treitli S.C."/>
            <person name="Kolisko M."/>
            <person name="Husnik F."/>
            <person name="Keeling P."/>
            <person name="Hampl V."/>
        </authorList>
    </citation>
    <scope>NUCLEOTIDE SEQUENCE [LARGE SCALE GENOMIC DNA]</scope>
    <source>
        <strain evidence="1">ST1C</strain>
    </source>
</reference>
<gene>
    <name evidence="1" type="ORF">EZS28_010267</name>
</gene>
<name>A0A5J4WGM5_9EUKA</name>
<dbReference type="Proteomes" id="UP000324800">
    <property type="component" value="Unassembled WGS sequence"/>
</dbReference>
<protein>
    <submittedName>
        <fullName evidence="1">Uncharacterized protein</fullName>
    </submittedName>
</protein>
<proteinExistence type="predicted"/>